<name>A0A0A9EU98_ARUDO</name>
<organism evidence="1">
    <name type="scientific">Arundo donax</name>
    <name type="common">Giant reed</name>
    <name type="synonym">Donax arundinaceus</name>
    <dbReference type="NCBI Taxonomy" id="35708"/>
    <lineage>
        <taxon>Eukaryota</taxon>
        <taxon>Viridiplantae</taxon>
        <taxon>Streptophyta</taxon>
        <taxon>Embryophyta</taxon>
        <taxon>Tracheophyta</taxon>
        <taxon>Spermatophyta</taxon>
        <taxon>Magnoliopsida</taxon>
        <taxon>Liliopsida</taxon>
        <taxon>Poales</taxon>
        <taxon>Poaceae</taxon>
        <taxon>PACMAD clade</taxon>
        <taxon>Arundinoideae</taxon>
        <taxon>Arundineae</taxon>
        <taxon>Arundo</taxon>
    </lineage>
</organism>
<dbReference type="AlphaFoldDB" id="A0A0A9EU98"/>
<proteinExistence type="predicted"/>
<sequence length="32" mass="3505">MASPFAASPPMTLAVSHQYLDYRNSHNTPAQT</sequence>
<accession>A0A0A9EU98</accession>
<reference evidence="1" key="2">
    <citation type="journal article" date="2015" name="Data Brief">
        <title>Shoot transcriptome of the giant reed, Arundo donax.</title>
        <authorList>
            <person name="Barrero R.A."/>
            <person name="Guerrero F.D."/>
            <person name="Moolhuijzen P."/>
            <person name="Goolsby J.A."/>
            <person name="Tidwell J."/>
            <person name="Bellgard S.E."/>
            <person name="Bellgard M.I."/>
        </authorList>
    </citation>
    <scope>NUCLEOTIDE SEQUENCE</scope>
    <source>
        <tissue evidence="1">Shoot tissue taken approximately 20 cm above the soil surface</tissue>
    </source>
</reference>
<reference evidence="1" key="1">
    <citation type="submission" date="2014-09" db="EMBL/GenBank/DDBJ databases">
        <authorList>
            <person name="Magalhaes I.L.F."/>
            <person name="Oliveira U."/>
            <person name="Santos F.R."/>
            <person name="Vidigal T.H.D.A."/>
            <person name="Brescovit A.D."/>
            <person name="Santos A.J."/>
        </authorList>
    </citation>
    <scope>NUCLEOTIDE SEQUENCE</scope>
    <source>
        <tissue evidence="1">Shoot tissue taken approximately 20 cm above the soil surface</tissue>
    </source>
</reference>
<dbReference type="EMBL" id="GBRH01195327">
    <property type="protein sequence ID" value="JAE02569.1"/>
    <property type="molecule type" value="Transcribed_RNA"/>
</dbReference>
<protein>
    <submittedName>
        <fullName evidence="1">Uncharacterized protein</fullName>
    </submittedName>
</protein>
<evidence type="ECO:0000313" key="1">
    <source>
        <dbReference type="EMBL" id="JAE02569.1"/>
    </source>
</evidence>